<reference evidence="3" key="2">
    <citation type="journal article" date="2016" name="Sci. Rep.">
        <title>Dictyocaulus viviparus genome, variome and transcriptome elucidate lungworm biology and support future intervention.</title>
        <authorList>
            <person name="McNulty S.N."/>
            <person name="Strube C."/>
            <person name="Rosa B.A."/>
            <person name="Martin J.C."/>
            <person name="Tyagi R."/>
            <person name="Choi Y.J."/>
            <person name="Wang Q."/>
            <person name="Hallsworth Pepin K."/>
            <person name="Zhang X."/>
            <person name="Ozersky P."/>
            <person name="Wilson R.K."/>
            <person name="Sternberg P.W."/>
            <person name="Gasser R.B."/>
            <person name="Mitreva M."/>
        </authorList>
    </citation>
    <scope>NUCLEOTIDE SEQUENCE [LARGE SCALE GENOMIC DNA]</scope>
    <source>
        <strain evidence="3">HannoverDv2000</strain>
    </source>
</reference>
<dbReference type="AlphaFoldDB" id="A0A0D8XXG1"/>
<evidence type="ECO:0000256" key="1">
    <source>
        <dbReference type="SAM" id="MobiDB-lite"/>
    </source>
</evidence>
<evidence type="ECO:0000313" key="2">
    <source>
        <dbReference type="EMBL" id="KJH49170.1"/>
    </source>
</evidence>
<protein>
    <submittedName>
        <fullName evidence="2">Uncharacterized protein</fullName>
    </submittedName>
</protein>
<organism evidence="2 3">
    <name type="scientific">Dictyocaulus viviparus</name>
    <name type="common">Bovine lungworm</name>
    <dbReference type="NCBI Taxonomy" id="29172"/>
    <lineage>
        <taxon>Eukaryota</taxon>
        <taxon>Metazoa</taxon>
        <taxon>Ecdysozoa</taxon>
        <taxon>Nematoda</taxon>
        <taxon>Chromadorea</taxon>
        <taxon>Rhabditida</taxon>
        <taxon>Rhabditina</taxon>
        <taxon>Rhabditomorpha</taxon>
        <taxon>Strongyloidea</taxon>
        <taxon>Metastrongylidae</taxon>
        <taxon>Dictyocaulus</taxon>
    </lineage>
</organism>
<evidence type="ECO:0000313" key="3">
    <source>
        <dbReference type="Proteomes" id="UP000053766"/>
    </source>
</evidence>
<sequence length="228" mass="26573">MLKRGRVGRRRKPKKKPADTLYLGHSPKSQIPHNPRQNLPDLHKTNGRKRFYRNIHSIRLSFELRQRQRNMKQIFPNSKKKNQFGYYGRKKAKRSALNCRITPFAAATRTRAVANGSQDGTRHRSFVTIHEEIRHSLSEKVLLKMPGRNNVFDSHISLPPFKGSKYNYVALSFLHSKIRHAISSIRNRTAPRVDKIGSEHLKKQLPVFMETVARFFTCYQSECKIPSQ</sequence>
<proteinExistence type="predicted"/>
<dbReference type="Proteomes" id="UP000053766">
    <property type="component" value="Unassembled WGS sequence"/>
</dbReference>
<feature type="region of interest" description="Disordered" evidence="1">
    <location>
        <begin position="1"/>
        <end position="44"/>
    </location>
</feature>
<gene>
    <name evidence="2" type="ORF">DICVIV_04729</name>
</gene>
<reference evidence="2 3" key="1">
    <citation type="submission" date="2013-11" db="EMBL/GenBank/DDBJ databases">
        <title>Draft genome of the bovine lungworm Dictyocaulus viviparus.</title>
        <authorList>
            <person name="Mitreva M."/>
        </authorList>
    </citation>
    <scope>NUCLEOTIDE SEQUENCE [LARGE SCALE GENOMIC DNA]</scope>
    <source>
        <strain evidence="2 3">HannoverDv2000</strain>
    </source>
</reference>
<accession>A0A0D8XXG1</accession>
<dbReference type="OrthoDB" id="410104at2759"/>
<feature type="compositionally biased region" description="Polar residues" evidence="1">
    <location>
        <begin position="27"/>
        <end position="37"/>
    </location>
</feature>
<dbReference type="EMBL" id="KN716244">
    <property type="protein sequence ID" value="KJH49170.1"/>
    <property type="molecule type" value="Genomic_DNA"/>
</dbReference>
<name>A0A0D8XXG1_DICVI</name>
<feature type="compositionally biased region" description="Basic residues" evidence="1">
    <location>
        <begin position="1"/>
        <end position="15"/>
    </location>
</feature>
<keyword evidence="3" id="KW-1185">Reference proteome</keyword>